<proteinExistence type="predicted"/>
<keyword evidence="2" id="KW-1185">Reference proteome</keyword>
<sequence length="361" mass="41280">MGQFWKVLNLDGEETLGHWGKLGEVICWGPPAALNARLTTLRIPPIDEIVRPYPDLKAAPIPNEKKTHMDFRASRLRWLERKEQNSRLLDLPEDILREIFGQLRGLAPVVLLSCTCQALWSLGRHFIYALIVSRARSRSWQGHRLICVGDYLQKKDIPAGLLSPEEEQRFLAPHEDWDSDDYGALYSYPFRQVRSDPGAPGMSRWREEGADEYTHVAWAVRDLLPALVDLHRDFFDENQVRENPAAFVLRNLTKRVYVRGTAVAELRAKYTGTSVPMERLTLGEVVLPRICLSSFGGMSLAYGDTELDLHRGEWAGDRFDVVWVEDGLEWIDVAEEDGKVWKDVGAEVLDLVEKIWVAEFE</sequence>
<dbReference type="EMBL" id="JACAZE010000002">
    <property type="protein sequence ID" value="KAF7321227.1"/>
    <property type="molecule type" value="Genomic_DNA"/>
</dbReference>
<evidence type="ECO:0008006" key="3">
    <source>
        <dbReference type="Google" id="ProtNLM"/>
    </source>
</evidence>
<accession>A0A8H6WKY4</accession>
<protein>
    <recommendedName>
        <fullName evidence="3">F-box domain-containing protein</fullName>
    </recommendedName>
</protein>
<comment type="caution">
    <text evidence="1">The sequence shown here is derived from an EMBL/GenBank/DDBJ whole genome shotgun (WGS) entry which is preliminary data.</text>
</comment>
<dbReference type="AlphaFoldDB" id="A0A8H6WKY4"/>
<evidence type="ECO:0000313" key="2">
    <source>
        <dbReference type="Proteomes" id="UP000613580"/>
    </source>
</evidence>
<reference evidence="1" key="1">
    <citation type="submission" date="2020-05" db="EMBL/GenBank/DDBJ databases">
        <title>Mycena genomes resolve the evolution of fungal bioluminescence.</title>
        <authorList>
            <person name="Tsai I.J."/>
        </authorList>
    </citation>
    <scope>NUCLEOTIDE SEQUENCE</scope>
    <source>
        <strain evidence="1">110903Hualien_Pintung</strain>
    </source>
</reference>
<dbReference type="OrthoDB" id="2588098at2759"/>
<dbReference type="Proteomes" id="UP000613580">
    <property type="component" value="Unassembled WGS sequence"/>
</dbReference>
<name>A0A8H6WKY4_MYCCL</name>
<evidence type="ECO:0000313" key="1">
    <source>
        <dbReference type="EMBL" id="KAF7321227.1"/>
    </source>
</evidence>
<organism evidence="1 2">
    <name type="scientific">Mycena chlorophos</name>
    <name type="common">Agaric fungus</name>
    <name type="synonym">Agaricus chlorophos</name>
    <dbReference type="NCBI Taxonomy" id="658473"/>
    <lineage>
        <taxon>Eukaryota</taxon>
        <taxon>Fungi</taxon>
        <taxon>Dikarya</taxon>
        <taxon>Basidiomycota</taxon>
        <taxon>Agaricomycotina</taxon>
        <taxon>Agaricomycetes</taxon>
        <taxon>Agaricomycetidae</taxon>
        <taxon>Agaricales</taxon>
        <taxon>Marasmiineae</taxon>
        <taxon>Mycenaceae</taxon>
        <taxon>Mycena</taxon>
    </lineage>
</organism>
<gene>
    <name evidence="1" type="ORF">HMN09_00211700</name>
</gene>